<evidence type="ECO:0000313" key="9">
    <source>
        <dbReference type="Proteomes" id="UP000657006"/>
    </source>
</evidence>
<keyword evidence="5" id="KW-0411">Iron-sulfur</keyword>
<reference evidence="8" key="1">
    <citation type="submission" date="2020-08" db="EMBL/GenBank/DDBJ databases">
        <title>Genome public.</title>
        <authorList>
            <person name="Liu C."/>
            <person name="Sun Q."/>
        </authorList>
    </citation>
    <scope>NUCLEOTIDE SEQUENCE</scope>
    <source>
        <strain evidence="8">NSJ-32</strain>
    </source>
</reference>
<dbReference type="Proteomes" id="UP000657006">
    <property type="component" value="Unassembled WGS sequence"/>
</dbReference>
<dbReference type="NCBIfam" id="NF010321">
    <property type="entry name" value="PRK13758.1"/>
    <property type="match status" value="1"/>
</dbReference>
<dbReference type="SFLD" id="SFLDG01067">
    <property type="entry name" value="SPASM/twitch_domain_containing"/>
    <property type="match status" value="1"/>
</dbReference>
<dbReference type="SFLD" id="SFLDF00289">
    <property type="entry name" value="anaerobic_Cys-type_sulfatase-m"/>
    <property type="match status" value="1"/>
</dbReference>
<evidence type="ECO:0000256" key="3">
    <source>
        <dbReference type="ARBA" id="ARBA00022723"/>
    </source>
</evidence>
<dbReference type="GO" id="GO:0051536">
    <property type="term" value="F:iron-sulfur cluster binding"/>
    <property type="evidence" value="ECO:0007669"/>
    <property type="project" value="UniProtKB-KW"/>
</dbReference>
<dbReference type="GO" id="GO:0046872">
    <property type="term" value="F:metal ion binding"/>
    <property type="evidence" value="ECO:0007669"/>
    <property type="project" value="UniProtKB-KW"/>
</dbReference>
<dbReference type="PANTHER" id="PTHR43273:SF3">
    <property type="entry name" value="ANAEROBIC SULFATASE-MATURATING ENZYME HOMOLOG ASLB-RELATED"/>
    <property type="match status" value="1"/>
</dbReference>
<evidence type="ECO:0000256" key="2">
    <source>
        <dbReference type="ARBA" id="ARBA00022691"/>
    </source>
</evidence>
<dbReference type="NCBIfam" id="TIGR04085">
    <property type="entry name" value="rSAM_more_4Fe4S"/>
    <property type="match status" value="1"/>
</dbReference>
<protein>
    <submittedName>
        <fullName evidence="8">Anaerobic sulfatase maturase</fullName>
    </submittedName>
</protein>
<comment type="similarity">
    <text evidence="6">Belongs to the radical SAM superfamily. Anaerobic sulfatase-maturating enzyme family.</text>
</comment>
<dbReference type="SUPFAM" id="SSF102114">
    <property type="entry name" value="Radical SAM enzymes"/>
    <property type="match status" value="1"/>
</dbReference>
<accession>A0A926DT15</accession>
<evidence type="ECO:0000259" key="7">
    <source>
        <dbReference type="PROSITE" id="PS51918"/>
    </source>
</evidence>
<feature type="domain" description="Radical SAM core" evidence="7">
    <location>
        <begin position="1"/>
        <end position="227"/>
    </location>
</feature>
<keyword evidence="2" id="KW-0949">S-adenosyl-L-methionine</keyword>
<dbReference type="InterPro" id="IPR023885">
    <property type="entry name" value="4Fe4S-binding_SPASM_dom"/>
</dbReference>
<dbReference type="PANTHER" id="PTHR43273">
    <property type="entry name" value="ANAEROBIC SULFATASE-MATURATING ENZYME HOMOLOG ASLB-RELATED"/>
    <property type="match status" value="1"/>
</dbReference>
<dbReference type="CDD" id="cd01335">
    <property type="entry name" value="Radical_SAM"/>
    <property type="match status" value="1"/>
</dbReference>
<dbReference type="Gene3D" id="3.20.20.70">
    <property type="entry name" value="Aldolase class I"/>
    <property type="match status" value="1"/>
</dbReference>
<sequence>MPPMSLLIKPASSLCQMRCQYCFYTSIADTRVQTSYGIMPVETLEALIQKALAYAEGTCSFAFQGGEPTMAGLDFFEAAVRFQRIYNVHGVSISNAIQTNGYAIDGKWAQFFHDQQFLVGLSMDGPKELHDRYRIDASGKGTFQRAMAAARLFKKYKVEFNILHVITSQSARHPEQIYNFYRKQNLPFLQFISCLDPVGEARGGTPFSLTPRGWQDFYSVLFDCWYRDFASGHYVSVRYFDNLVHMLLGKGPEICALQGQCCCQWVVESDGGIYPCDFYAWDAWKMGTIQQDDFPDLLSSPVLGDFIRQSQHLPRDCASCRWFSLCRGGCRRERENFVSGTLERNYYCEAIQNFLEYSYPRLLNVARSVRHTYK</sequence>
<dbReference type="GO" id="GO:0016491">
    <property type="term" value="F:oxidoreductase activity"/>
    <property type="evidence" value="ECO:0007669"/>
    <property type="project" value="InterPro"/>
</dbReference>
<organism evidence="8 9">
    <name type="scientific">Bianquea renquensis</name>
    <dbReference type="NCBI Taxonomy" id="2763661"/>
    <lineage>
        <taxon>Bacteria</taxon>
        <taxon>Bacillati</taxon>
        <taxon>Bacillota</taxon>
        <taxon>Clostridia</taxon>
        <taxon>Eubacteriales</taxon>
        <taxon>Bianqueaceae</taxon>
        <taxon>Bianquea</taxon>
    </lineage>
</organism>
<dbReference type="PROSITE" id="PS51918">
    <property type="entry name" value="RADICAL_SAM"/>
    <property type="match status" value="1"/>
</dbReference>
<dbReference type="SFLD" id="SFLDG01384">
    <property type="entry name" value="thioether_bond_formation_requi"/>
    <property type="match status" value="1"/>
</dbReference>
<evidence type="ECO:0000256" key="5">
    <source>
        <dbReference type="ARBA" id="ARBA00023014"/>
    </source>
</evidence>
<dbReference type="Pfam" id="PF04055">
    <property type="entry name" value="Radical_SAM"/>
    <property type="match status" value="1"/>
</dbReference>
<proteinExistence type="inferred from homology"/>
<comment type="caution">
    <text evidence="8">The sequence shown here is derived from an EMBL/GenBank/DDBJ whole genome shotgun (WGS) entry which is preliminary data.</text>
</comment>
<evidence type="ECO:0000256" key="1">
    <source>
        <dbReference type="ARBA" id="ARBA00001966"/>
    </source>
</evidence>
<dbReference type="NCBIfam" id="TIGR03942">
    <property type="entry name" value="sulfatase_rSAM"/>
    <property type="match status" value="1"/>
</dbReference>
<evidence type="ECO:0000256" key="6">
    <source>
        <dbReference type="ARBA" id="ARBA00023601"/>
    </source>
</evidence>
<name>A0A926DT15_9FIRM</name>
<keyword evidence="9" id="KW-1185">Reference proteome</keyword>
<dbReference type="InterPro" id="IPR013785">
    <property type="entry name" value="Aldolase_TIM"/>
</dbReference>
<dbReference type="InterPro" id="IPR023867">
    <property type="entry name" value="Sulphatase_maturase_rSAM"/>
</dbReference>
<dbReference type="AlphaFoldDB" id="A0A926DT15"/>
<dbReference type="SFLD" id="SFLDG01386">
    <property type="entry name" value="main_SPASM_domain-containing"/>
    <property type="match status" value="1"/>
</dbReference>
<dbReference type="InterPro" id="IPR058240">
    <property type="entry name" value="rSAM_sf"/>
</dbReference>
<dbReference type="SFLD" id="SFLDG01072">
    <property type="entry name" value="dehydrogenase_like"/>
    <property type="match status" value="1"/>
</dbReference>
<dbReference type="SFLD" id="SFLDS00029">
    <property type="entry name" value="Radical_SAM"/>
    <property type="match status" value="1"/>
</dbReference>
<evidence type="ECO:0000313" key="8">
    <source>
        <dbReference type="EMBL" id="MBC8542804.1"/>
    </source>
</evidence>
<gene>
    <name evidence="8" type="ORF">H8730_04490</name>
</gene>
<dbReference type="InterPro" id="IPR034485">
    <property type="entry name" value="Anaerobic_Cys-type_sulfatase-m"/>
</dbReference>
<keyword evidence="4" id="KW-0408">Iron</keyword>
<dbReference type="InterPro" id="IPR007197">
    <property type="entry name" value="rSAM"/>
</dbReference>
<evidence type="ECO:0000256" key="4">
    <source>
        <dbReference type="ARBA" id="ARBA00023004"/>
    </source>
</evidence>
<comment type="cofactor">
    <cofactor evidence="1">
        <name>[4Fe-4S] cluster</name>
        <dbReference type="ChEBI" id="CHEBI:49883"/>
    </cofactor>
</comment>
<dbReference type="Pfam" id="PF13186">
    <property type="entry name" value="SPASM"/>
    <property type="match status" value="1"/>
</dbReference>
<dbReference type="EMBL" id="JACRSQ010000004">
    <property type="protein sequence ID" value="MBC8542804.1"/>
    <property type="molecule type" value="Genomic_DNA"/>
</dbReference>
<keyword evidence="3" id="KW-0479">Metal-binding</keyword>
<dbReference type="RefSeq" id="WP_177720428.1">
    <property type="nucleotide sequence ID" value="NZ_JACRSQ010000004.1"/>
</dbReference>